<reference evidence="10" key="1">
    <citation type="submission" date="2016-06" db="EMBL/GenBank/DDBJ databases">
        <authorList>
            <person name="McIlroy S.J."/>
            <person name="Karst S.M."/>
            <person name="Albertsen M."/>
        </authorList>
    </citation>
    <scope>NUCLEOTIDE SEQUENCE [LARGE SCALE GENOMIC DNA]</scope>
</reference>
<dbReference type="GO" id="GO:0005737">
    <property type="term" value="C:cytoplasm"/>
    <property type="evidence" value="ECO:0007669"/>
    <property type="project" value="TreeGrafter"/>
</dbReference>
<dbReference type="STRING" id="1860102.ACCAA_1170012"/>
<dbReference type="PROSITE" id="PS00070">
    <property type="entry name" value="ALDEHYDE_DEHYDR_CYS"/>
    <property type="match status" value="1"/>
</dbReference>
<dbReference type="SUPFAM" id="SSF53720">
    <property type="entry name" value="ALDH-like"/>
    <property type="match status" value="1"/>
</dbReference>
<dbReference type="PANTHER" id="PTHR43570:SF20">
    <property type="entry name" value="ALDEHYDE DEHYDROGENASE ALDX-RELATED"/>
    <property type="match status" value="1"/>
</dbReference>
<evidence type="ECO:0000256" key="7">
    <source>
        <dbReference type="RuleBase" id="RU003345"/>
    </source>
</evidence>
<dbReference type="AlphaFoldDB" id="A0A1A8XFC3"/>
<dbReference type="InterPro" id="IPR016162">
    <property type="entry name" value="Ald_DH_N"/>
</dbReference>
<dbReference type="InterPro" id="IPR029510">
    <property type="entry name" value="Ald_DH_CS_GLU"/>
</dbReference>
<evidence type="ECO:0000256" key="4">
    <source>
        <dbReference type="PIRNR" id="PIRNR036492"/>
    </source>
</evidence>
<accession>A0A1A8XFC3</accession>
<gene>
    <name evidence="9" type="primary">calB</name>
    <name evidence="9" type="ORF">ACCAA_1170012</name>
</gene>
<dbReference type="RefSeq" id="WP_186405700.1">
    <property type="nucleotide sequence ID" value="NZ_FLQX01000021.1"/>
</dbReference>
<keyword evidence="3" id="KW-0520">NAD</keyword>
<proteinExistence type="inferred from homology"/>
<evidence type="ECO:0000259" key="8">
    <source>
        <dbReference type="Pfam" id="PF00171"/>
    </source>
</evidence>
<dbReference type="InterPro" id="IPR016160">
    <property type="entry name" value="Ald_DH_CS_CYS"/>
</dbReference>
<dbReference type="InterPro" id="IPR015590">
    <property type="entry name" value="Aldehyde_DH_dom"/>
</dbReference>
<dbReference type="GO" id="GO:0004029">
    <property type="term" value="F:aldehyde dehydrogenase (NAD+) activity"/>
    <property type="evidence" value="ECO:0007669"/>
    <property type="project" value="TreeGrafter"/>
</dbReference>
<dbReference type="PROSITE" id="PS00687">
    <property type="entry name" value="ALDEHYDE_DEHYDR_GLU"/>
    <property type="match status" value="1"/>
</dbReference>
<dbReference type="CDD" id="cd07133">
    <property type="entry name" value="ALDH_CALDH_CalB"/>
    <property type="match status" value="1"/>
</dbReference>
<dbReference type="InterPro" id="IPR016163">
    <property type="entry name" value="Ald_DH_C"/>
</dbReference>
<dbReference type="Gene3D" id="3.40.605.10">
    <property type="entry name" value="Aldehyde Dehydrogenase, Chain A, domain 1"/>
    <property type="match status" value="1"/>
</dbReference>
<dbReference type="Gene3D" id="3.40.309.10">
    <property type="entry name" value="Aldehyde Dehydrogenase, Chain A, domain 2"/>
    <property type="match status" value="1"/>
</dbReference>
<dbReference type="PIRSF" id="PIRSF036492">
    <property type="entry name" value="ALDH"/>
    <property type="match status" value="1"/>
</dbReference>
<comment type="similarity">
    <text evidence="1 4 7">Belongs to the aldehyde dehydrogenase family.</text>
</comment>
<dbReference type="Pfam" id="PF00171">
    <property type="entry name" value="Aldedh"/>
    <property type="match status" value="1"/>
</dbReference>
<feature type="active site" evidence="5">
    <location>
        <position position="249"/>
    </location>
</feature>
<organism evidence="9 10">
    <name type="scientific">Candidatus Accumulibacter aalborgensis</name>
    <dbReference type="NCBI Taxonomy" id="1860102"/>
    <lineage>
        <taxon>Bacteria</taxon>
        <taxon>Pseudomonadati</taxon>
        <taxon>Pseudomonadota</taxon>
        <taxon>Betaproteobacteria</taxon>
        <taxon>Candidatus Accumulibacter</taxon>
    </lineage>
</organism>
<keyword evidence="2 4" id="KW-0560">Oxidoreductase</keyword>
<dbReference type="PANTHER" id="PTHR43570">
    <property type="entry name" value="ALDEHYDE DEHYDROGENASE"/>
    <property type="match status" value="1"/>
</dbReference>
<name>A0A1A8XFC3_9PROT</name>
<protein>
    <recommendedName>
        <fullName evidence="4">Aldehyde dehydrogenase</fullName>
    </recommendedName>
</protein>
<dbReference type="EMBL" id="FLQX01000021">
    <property type="protein sequence ID" value="SBT03865.1"/>
    <property type="molecule type" value="Genomic_DNA"/>
</dbReference>
<dbReference type="InterPro" id="IPR012394">
    <property type="entry name" value="Aldehyde_DH_NAD(P)"/>
</dbReference>
<evidence type="ECO:0000313" key="10">
    <source>
        <dbReference type="Proteomes" id="UP000199169"/>
    </source>
</evidence>
<dbReference type="Proteomes" id="UP000199169">
    <property type="component" value="Unassembled WGS sequence"/>
</dbReference>
<evidence type="ECO:0000256" key="6">
    <source>
        <dbReference type="PROSITE-ProRule" id="PRU10007"/>
    </source>
</evidence>
<sequence length="474" mass="52230">MDPIIAQMQATLERQRQAFSAHPYPSLAERRARLMAVKRVVQRYQDLIARAVSTDFGGRSTSETKLIEAMGPILETNHALHSLRKWMKPRRRHTELLFLTNRAHVTYQPKGVVGVITPWNFPLYLSLGPLVAALAAGNRVMIKMSEFSPRTTQLLARMMAECFSEDEVAVFGGEIEASQAFSRLPFDHLVFTGSPAVGHHIMRAAADNLTPVTLELGGKSPAIVADHGSIEAAAESIAHGKAFSCGQVCIAPDYALLPRERVDAFASAVAAAFRRMYPQVQNNPDYTWIITDAQAGRIRDLLADAVAKGGKVVACGDLGPGRQIPLHVVTGVGDHMRIAQEELFGPILPIIAYDSLDQAIAYITSRPRPLALYPFGFNDQEIKQLTRCTHSGGMSVNDWGWHAFNHDLPFGGIGNSGMGSYHGEEGFRELSHAKAVFTRNRFFPTQLFYPPYGNIVQRLALHFYVGKADPTLKD</sequence>
<evidence type="ECO:0000256" key="1">
    <source>
        <dbReference type="ARBA" id="ARBA00009986"/>
    </source>
</evidence>
<evidence type="ECO:0000256" key="5">
    <source>
        <dbReference type="PIRSR" id="PIRSR036492-1"/>
    </source>
</evidence>
<feature type="domain" description="Aldehyde dehydrogenase" evidence="8">
    <location>
        <begin position="7"/>
        <end position="436"/>
    </location>
</feature>
<dbReference type="GO" id="GO:0006081">
    <property type="term" value="P:aldehyde metabolic process"/>
    <property type="evidence" value="ECO:0007669"/>
    <property type="project" value="InterPro"/>
</dbReference>
<evidence type="ECO:0000256" key="2">
    <source>
        <dbReference type="ARBA" id="ARBA00023002"/>
    </source>
</evidence>
<evidence type="ECO:0000256" key="3">
    <source>
        <dbReference type="ARBA" id="ARBA00023027"/>
    </source>
</evidence>
<keyword evidence="10" id="KW-1185">Reference proteome</keyword>
<feature type="active site" evidence="5 6">
    <location>
        <position position="215"/>
    </location>
</feature>
<dbReference type="InterPro" id="IPR016161">
    <property type="entry name" value="Ald_DH/histidinol_DH"/>
</dbReference>
<evidence type="ECO:0000313" key="9">
    <source>
        <dbReference type="EMBL" id="SBT03865.1"/>
    </source>
</evidence>